<reference evidence="3 4" key="1">
    <citation type="submission" date="2016-04" db="EMBL/GenBank/DDBJ databases">
        <title>The genome of Intoshia linei affirms orthonectids as highly simplified spiralians.</title>
        <authorList>
            <person name="Mikhailov K.V."/>
            <person name="Slusarev G.S."/>
            <person name="Nikitin M.A."/>
            <person name="Logacheva M.D."/>
            <person name="Penin A."/>
            <person name="Aleoshin V."/>
            <person name="Panchin Y.V."/>
        </authorList>
    </citation>
    <scope>NUCLEOTIDE SEQUENCE [LARGE SCALE GENOMIC DNA]</scope>
    <source>
        <strain evidence="3">Intl2013</strain>
        <tissue evidence="3">Whole animal</tissue>
    </source>
</reference>
<sequence length="104" mass="12107">MDLITIFSNMLIFNVTLWFLVVFAIVLFKIFVGYFGIPRPNEDHYVKMRNYIRHAKKIGHRGYMDNAPENTLESIEFIASLPEKAIEIDIASTRDGHLVIFVFI</sequence>
<dbReference type="EMBL" id="LWCA01000287">
    <property type="protein sequence ID" value="OAF69403.1"/>
    <property type="molecule type" value="Genomic_DNA"/>
</dbReference>
<proteinExistence type="predicted"/>
<accession>A0A177B6X8</accession>
<dbReference type="PANTHER" id="PTHR46211:SF14">
    <property type="entry name" value="GLYCEROPHOSPHODIESTER PHOSPHODIESTERASE"/>
    <property type="match status" value="1"/>
</dbReference>
<keyword evidence="1" id="KW-0812">Transmembrane</keyword>
<gene>
    <name evidence="3" type="ORF">A3Q56_02835</name>
</gene>
<dbReference type="OrthoDB" id="1470350at2759"/>
<evidence type="ECO:0000259" key="2">
    <source>
        <dbReference type="PROSITE" id="PS51704"/>
    </source>
</evidence>
<keyword evidence="4" id="KW-1185">Reference proteome</keyword>
<evidence type="ECO:0000256" key="1">
    <source>
        <dbReference type="SAM" id="Phobius"/>
    </source>
</evidence>
<comment type="caution">
    <text evidence="3">The sequence shown here is derived from an EMBL/GenBank/DDBJ whole genome shotgun (WGS) entry which is preliminary data.</text>
</comment>
<dbReference type="PROSITE" id="PS51704">
    <property type="entry name" value="GP_PDE"/>
    <property type="match status" value="1"/>
</dbReference>
<keyword evidence="1" id="KW-0472">Membrane</keyword>
<feature type="transmembrane region" description="Helical" evidence="1">
    <location>
        <begin position="12"/>
        <end position="37"/>
    </location>
</feature>
<name>A0A177B6X8_9BILA</name>
<dbReference type="InterPro" id="IPR030395">
    <property type="entry name" value="GP_PDE_dom"/>
</dbReference>
<dbReference type="PANTHER" id="PTHR46211">
    <property type="entry name" value="GLYCEROPHOSPHORYL DIESTER PHOSPHODIESTERASE"/>
    <property type="match status" value="1"/>
</dbReference>
<dbReference type="Pfam" id="PF03009">
    <property type="entry name" value="GDPD"/>
    <property type="match status" value="1"/>
</dbReference>
<dbReference type="AlphaFoldDB" id="A0A177B6X8"/>
<dbReference type="GO" id="GO:0006629">
    <property type="term" value="P:lipid metabolic process"/>
    <property type="evidence" value="ECO:0007669"/>
    <property type="project" value="InterPro"/>
</dbReference>
<dbReference type="GO" id="GO:0008081">
    <property type="term" value="F:phosphoric diester hydrolase activity"/>
    <property type="evidence" value="ECO:0007669"/>
    <property type="project" value="InterPro"/>
</dbReference>
<keyword evidence="1" id="KW-1133">Transmembrane helix</keyword>
<feature type="domain" description="GP-PDE" evidence="2">
    <location>
        <begin position="55"/>
        <end position="104"/>
    </location>
</feature>
<dbReference type="SUPFAM" id="SSF51695">
    <property type="entry name" value="PLC-like phosphodiesterases"/>
    <property type="match status" value="1"/>
</dbReference>
<evidence type="ECO:0000313" key="3">
    <source>
        <dbReference type="EMBL" id="OAF69403.1"/>
    </source>
</evidence>
<evidence type="ECO:0000313" key="4">
    <source>
        <dbReference type="Proteomes" id="UP000078046"/>
    </source>
</evidence>
<dbReference type="Gene3D" id="3.20.20.190">
    <property type="entry name" value="Phosphatidylinositol (PI) phosphodiesterase"/>
    <property type="match status" value="1"/>
</dbReference>
<dbReference type="InterPro" id="IPR017946">
    <property type="entry name" value="PLC-like_Pdiesterase_TIM-brl"/>
</dbReference>
<dbReference type="Proteomes" id="UP000078046">
    <property type="component" value="Unassembled WGS sequence"/>
</dbReference>
<protein>
    <recommendedName>
        <fullName evidence="2">GP-PDE domain-containing protein</fullName>
    </recommendedName>
</protein>
<organism evidence="3 4">
    <name type="scientific">Intoshia linei</name>
    <dbReference type="NCBI Taxonomy" id="1819745"/>
    <lineage>
        <taxon>Eukaryota</taxon>
        <taxon>Metazoa</taxon>
        <taxon>Spiralia</taxon>
        <taxon>Lophotrochozoa</taxon>
        <taxon>Mesozoa</taxon>
        <taxon>Orthonectida</taxon>
        <taxon>Rhopaluridae</taxon>
        <taxon>Intoshia</taxon>
    </lineage>
</organism>